<feature type="compositionally biased region" description="Polar residues" evidence="1">
    <location>
        <begin position="31"/>
        <end position="41"/>
    </location>
</feature>
<name>Q99891_HUMAN</name>
<evidence type="ECO:0000313" key="2">
    <source>
        <dbReference type="EMBL" id="AAD14331.1"/>
    </source>
</evidence>
<accession>Q99891</accession>
<evidence type="ECO:0000256" key="1">
    <source>
        <dbReference type="SAM" id="MobiDB-lite"/>
    </source>
</evidence>
<sequence length="41" mass="4469">RLRREDAAAPGSSSKKQKPLEKNGQEADLGNGSQSKCLRRT</sequence>
<reference evidence="2" key="1">
    <citation type="journal article" date="1995" name="Cancer Res.">
        <title>Description of a novel fusion transcript between HMGI-C, a gene encoding for a member of the high mobility group proteins, and the mitochondrial aldehyde dehydrogenase gene.</title>
        <authorList>
            <person name="Kazmierczak B."/>
            <person name="Hennig Y."/>
            <person name="Wanschura S."/>
            <person name="Rogalla P."/>
            <person name="Bartnitzke S."/>
            <person name="Van de Ven W."/>
            <person name="Bullerdiek J."/>
        </authorList>
    </citation>
    <scope>NUCLEOTIDE SEQUENCE</scope>
</reference>
<organism evidence="2">
    <name type="scientific">Homo sapiens</name>
    <name type="common">Human</name>
    <dbReference type="NCBI Taxonomy" id="9606"/>
    <lineage>
        <taxon>Eukaryota</taxon>
        <taxon>Metazoa</taxon>
        <taxon>Chordata</taxon>
        <taxon>Craniata</taxon>
        <taxon>Vertebrata</taxon>
        <taxon>Euteleostomi</taxon>
        <taxon>Mammalia</taxon>
        <taxon>Eutheria</taxon>
        <taxon>Euarchontoglires</taxon>
        <taxon>Primates</taxon>
        <taxon>Haplorrhini</taxon>
        <taxon>Catarrhini</taxon>
        <taxon>Hominidae</taxon>
        <taxon>Homo</taxon>
    </lineage>
</organism>
<gene>
    <name evidence="2" type="primary">HMGI-C-ALDH 2</name>
</gene>
<proteinExistence type="evidence at transcript level"/>
<protein>
    <submittedName>
        <fullName evidence="2">HMGI-C-ALDH 2 protein</fullName>
    </submittedName>
</protein>
<feature type="non-terminal residue" evidence="2">
    <location>
        <position position="41"/>
    </location>
</feature>
<dbReference type="AlphaFoldDB" id="Q99891"/>
<feature type="region of interest" description="Disordered" evidence="1">
    <location>
        <begin position="1"/>
        <end position="41"/>
    </location>
</feature>
<dbReference type="EMBL" id="S80262">
    <property type="protein sequence ID" value="AAD14331.1"/>
    <property type="molecule type" value="mRNA"/>
</dbReference>